<evidence type="ECO:0000256" key="1">
    <source>
        <dbReference type="SAM" id="MobiDB-lite"/>
    </source>
</evidence>
<sequence>MSKFVRCELIRISRDHNSQADALAKLASTSDMKLPRTITIFRLSTPSIPEDHPINVLIPDPVGESWMTPIMDYLRHGALPEDKITAQRIRRQAPSYLIINGSLFRRGFSLPYLRCVSPPQTEQILQESPKVEQESLRKWSKKDSEGGARKSPKVEQERLRKWSKKVSESGARKSPKVEHESLRKWSKKVSESGARKSPKVEQESLRKWSKKDSESGARKSPKVEHESLRKWSTKVSESGARKSPKVEHESLRKWSKKDSESGARKSPKVEHENVDHMAIFSNSKEAGSSSDKFFQVVLGHEKKLRGEGPSVEKFRDVKVVLSGPPGLFQADRTEPISGSEVILEKSRGRKSSVLRRSHNMILRSSRACEKIK</sequence>
<dbReference type="EMBL" id="JAUESC010000382">
    <property type="protein sequence ID" value="KAK0586576.1"/>
    <property type="molecule type" value="Genomic_DNA"/>
</dbReference>
<comment type="caution">
    <text evidence="2">The sequence shown here is derived from an EMBL/GenBank/DDBJ whole genome shotgun (WGS) entry which is preliminary data.</text>
</comment>
<organism evidence="2 3">
    <name type="scientific">Acer saccharum</name>
    <name type="common">Sugar maple</name>
    <dbReference type="NCBI Taxonomy" id="4024"/>
    <lineage>
        <taxon>Eukaryota</taxon>
        <taxon>Viridiplantae</taxon>
        <taxon>Streptophyta</taxon>
        <taxon>Embryophyta</taxon>
        <taxon>Tracheophyta</taxon>
        <taxon>Spermatophyta</taxon>
        <taxon>Magnoliopsida</taxon>
        <taxon>eudicotyledons</taxon>
        <taxon>Gunneridae</taxon>
        <taxon>Pentapetalae</taxon>
        <taxon>rosids</taxon>
        <taxon>malvids</taxon>
        <taxon>Sapindales</taxon>
        <taxon>Sapindaceae</taxon>
        <taxon>Hippocastanoideae</taxon>
        <taxon>Acereae</taxon>
        <taxon>Acer</taxon>
    </lineage>
</organism>
<protein>
    <submittedName>
        <fullName evidence="2">Uncharacterized protein</fullName>
    </submittedName>
</protein>
<reference evidence="2" key="1">
    <citation type="journal article" date="2022" name="Plant J.">
        <title>Strategies of tolerance reflected in two North American maple genomes.</title>
        <authorList>
            <person name="McEvoy S.L."/>
            <person name="Sezen U.U."/>
            <person name="Trouern-Trend A."/>
            <person name="McMahon S.M."/>
            <person name="Schaberg P.G."/>
            <person name="Yang J."/>
            <person name="Wegrzyn J.L."/>
            <person name="Swenson N.G."/>
        </authorList>
    </citation>
    <scope>NUCLEOTIDE SEQUENCE</scope>
    <source>
        <strain evidence="2">NS2018</strain>
    </source>
</reference>
<dbReference type="PANTHER" id="PTHR48475">
    <property type="entry name" value="RIBONUCLEASE H"/>
    <property type="match status" value="1"/>
</dbReference>
<feature type="region of interest" description="Disordered" evidence="1">
    <location>
        <begin position="121"/>
        <end position="275"/>
    </location>
</feature>
<gene>
    <name evidence="2" type="ORF">LWI29_009089</name>
</gene>
<keyword evidence="3" id="KW-1185">Reference proteome</keyword>
<accession>A0AA39RYL8</accession>
<feature type="compositionally biased region" description="Basic and acidic residues" evidence="1">
    <location>
        <begin position="129"/>
        <end position="229"/>
    </location>
</feature>
<dbReference type="PANTHER" id="PTHR48475:SF2">
    <property type="entry name" value="RIBONUCLEASE H"/>
    <property type="match status" value="1"/>
</dbReference>
<evidence type="ECO:0000313" key="3">
    <source>
        <dbReference type="Proteomes" id="UP001168877"/>
    </source>
</evidence>
<proteinExistence type="predicted"/>
<feature type="compositionally biased region" description="Basic and acidic residues" evidence="1">
    <location>
        <begin position="244"/>
        <end position="275"/>
    </location>
</feature>
<dbReference type="AlphaFoldDB" id="A0AA39RYL8"/>
<dbReference type="Proteomes" id="UP001168877">
    <property type="component" value="Unassembled WGS sequence"/>
</dbReference>
<name>A0AA39RYL8_ACESA</name>
<reference evidence="2" key="2">
    <citation type="submission" date="2023-06" db="EMBL/GenBank/DDBJ databases">
        <authorList>
            <person name="Swenson N.G."/>
            <person name="Wegrzyn J.L."/>
            <person name="Mcevoy S.L."/>
        </authorList>
    </citation>
    <scope>NUCLEOTIDE SEQUENCE</scope>
    <source>
        <strain evidence="2">NS2018</strain>
        <tissue evidence="2">Leaf</tissue>
    </source>
</reference>
<evidence type="ECO:0000313" key="2">
    <source>
        <dbReference type="EMBL" id="KAK0586576.1"/>
    </source>
</evidence>